<dbReference type="EMBL" id="MCFK01002668">
    <property type="protein sequence ID" value="RKF63287.1"/>
    <property type="molecule type" value="Genomic_DNA"/>
</dbReference>
<name>A0A420I0W1_9PEZI</name>
<evidence type="ECO:0000313" key="1">
    <source>
        <dbReference type="EMBL" id="RKF63287.1"/>
    </source>
</evidence>
<evidence type="ECO:0008006" key="3">
    <source>
        <dbReference type="Google" id="ProtNLM"/>
    </source>
</evidence>
<evidence type="ECO:0000313" key="2">
    <source>
        <dbReference type="Proteomes" id="UP000286134"/>
    </source>
</evidence>
<dbReference type="Proteomes" id="UP000286134">
    <property type="component" value="Unassembled WGS sequence"/>
</dbReference>
<proteinExistence type="predicted"/>
<sequence length="301" mass="32677">MPQIWVIVGASRDIGLELVTQLLARGDQVIATARSPSANHSPLEMETASKLWSLTGGSNGSNLTILECCIDDEDSIYGFKEQLQRLGRTGRILEKGIIDFVVLNTSTSAFPKRLSEITFSVFTHFLNFLAVGPLITAQQLLSLSSPPIYSIPTSSVTSNYASIKIRTLVFISSASSSTGNLKAQYGLGVYAASIAALNQGIRHIAAELQRETPTEGTRSPVILATHPGDLTIETTCSPYLQWKARSAITAPEITKSILKIIKEKGYGGMDEGGWMTAEKEGGRSESGEASFWTWEGKRYPW</sequence>
<comment type="caution">
    <text evidence="1">The sequence shown here is derived from an EMBL/GenBank/DDBJ whole genome shotgun (WGS) entry which is preliminary data.</text>
</comment>
<dbReference type="AlphaFoldDB" id="A0A420I0W1"/>
<dbReference type="PANTHER" id="PTHR45458">
    <property type="entry name" value="SHORT-CHAIN DEHYDROGENASE/REDUCTASE SDR"/>
    <property type="match status" value="1"/>
</dbReference>
<dbReference type="PANTHER" id="PTHR45458:SF1">
    <property type="entry name" value="SHORT CHAIN DEHYDROGENASE"/>
    <property type="match status" value="1"/>
</dbReference>
<accession>A0A420I0W1</accession>
<dbReference type="InterPro" id="IPR052184">
    <property type="entry name" value="SDR_enzymes"/>
</dbReference>
<dbReference type="GO" id="GO:0016616">
    <property type="term" value="F:oxidoreductase activity, acting on the CH-OH group of donors, NAD or NADP as acceptor"/>
    <property type="evidence" value="ECO:0007669"/>
    <property type="project" value="TreeGrafter"/>
</dbReference>
<dbReference type="OrthoDB" id="9876299at2759"/>
<gene>
    <name evidence="1" type="ORF">OnM2_026003</name>
</gene>
<protein>
    <recommendedName>
        <fullName evidence="3">NAD(P)-binding protein</fullName>
    </recommendedName>
</protein>
<keyword evidence="2" id="KW-1185">Reference proteome</keyword>
<dbReference type="Gene3D" id="3.40.50.720">
    <property type="entry name" value="NAD(P)-binding Rossmann-like Domain"/>
    <property type="match status" value="1"/>
</dbReference>
<dbReference type="SUPFAM" id="SSF51735">
    <property type="entry name" value="NAD(P)-binding Rossmann-fold domains"/>
    <property type="match status" value="1"/>
</dbReference>
<reference evidence="1 2" key="1">
    <citation type="journal article" date="2018" name="BMC Genomics">
        <title>Comparative genome analyses reveal sequence features reflecting distinct modes of host-adaptation between dicot and monocot powdery mildew.</title>
        <authorList>
            <person name="Wu Y."/>
            <person name="Ma X."/>
            <person name="Pan Z."/>
            <person name="Kale S.D."/>
            <person name="Song Y."/>
            <person name="King H."/>
            <person name="Zhang Q."/>
            <person name="Presley C."/>
            <person name="Deng X."/>
            <person name="Wei C.I."/>
            <person name="Xiao S."/>
        </authorList>
    </citation>
    <scope>NUCLEOTIDE SEQUENCE [LARGE SCALE GENOMIC DNA]</scope>
    <source>
        <strain evidence="1">UMSG2</strain>
    </source>
</reference>
<organism evidence="1 2">
    <name type="scientific">Erysiphe neolycopersici</name>
    <dbReference type="NCBI Taxonomy" id="212602"/>
    <lineage>
        <taxon>Eukaryota</taxon>
        <taxon>Fungi</taxon>
        <taxon>Dikarya</taxon>
        <taxon>Ascomycota</taxon>
        <taxon>Pezizomycotina</taxon>
        <taxon>Leotiomycetes</taxon>
        <taxon>Erysiphales</taxon>
        <taxon>Erysiphaceae</taxon>
        <taxon>Erysiphe</taxon>
    </lineage>
</organism>
<dbReference type="InterPro" id="IPR036291">
    <property type="entry name" value="NAD(P)-bd_dom_sf"/>
</dbReference>